<proteinExistence type="predicted"/>
<name>A0A7Y9FRN2_9SPHN</name>
<evidence type="ECO:0000313" key="1">
    <source>
        <dbReference type="EMBL" id="NYD91962.1"/>
    </source>
</evidence>
<evidence type="ECO:0000313" key="2">
    <source>
        <dbReference type="Proteomes" id="UP000517753"/>
    </source>
</evidence>
<dbReference type="AlphaFoldDB" id="A0A7Y9FRN2"/>
<sequence>MLGLVMLFAAATQCTVENARYILRHDPDVTAYFRPVDSGPEWPSNVALAIHHRQSGKTFWWLPWNGGTDGLQNVASTEDVMLKGWQPPNPDGGPRPYGNRQYIGTDAAYDLIDRVPRRGDPAPAHMLFPDSAGAHDPVFPRKQFFDLVSCQAKGG</sequence>
<dbReference type="RefSeq" id="WP_179510368.1">
    <property type="nucleotide sequence ID" value="NZ_JACCBY010000008.1"/>
</dbReference>
<reference evidence="1 2" key="2">
    <citation type="submission" date="2020-08" db="EMBL/GenBank/DDBJ databases">
        <title>The Agave Microbiome: Exploring the role of microbial communities in plant adaptations to desert environments.</title>
        <authorList>
            <person name="Partida-Martinez L.P."/>
        </authorList>
    </citation>
    <scope>NUCLEOTIDE SEQUENCE [LARGE SCALE GENOMIC DNA]</scope>
    <source>
        <strain evidence="1 2">AS2.3</strain>
    </source>
</reference>
<comment type="caution">
    <text evidence="1">The sequence shown here is derived from an EMBL/GenBank/DDBJ whole genome shotgun (WGS) entry which is preliminary data.</text>
</comment>
<dbReference type="EMBL" id="JACCBY010000008">
    <property type="protein sequence ID" value="NYD91962.1"/>
    <property type="molecule type" value="Genomic_DNA"/>
</dbReference>
<reference evidence="1 2" key="1">
    <citation type="submission" date="2020-07" db="EMBL/GenBank/DDBJ databases">
        <authorList>
            <person name="Partida-Martinez L."/>
            <person name="Huntemann M."/>
            <person name="Clum A."/>
            <person name="Wang J."/>
            <person name="Palaniappan K."/>
            <person name="Ritter S."/>
            <person name="Chen I.-M."/>
            <person name="Stamatis D."/>
            <person name="Reddy T."/>
            <person name="O'Malley R."/>
            <person name="Daum C."/>
            <person name="Shapiro N."/>
            <person name="Ivanova N."/>
            <person name="Kyrpides N."/>
            <person name="Woyke T."/>
        </authorList>
    </citation>
    <scope>NUCLEOTIDE SEQUENCE [LARGE SCALE GENOMIC DNA]</scope>
    <source>
        <strain evidence="1 2">AS2.3</strain>
    </source>
</reference>
<organism evidence="1 2">
    <name type="scientific">Sphingomonas melonis</name>
    <dbReference type="NCBI Taxonomy" id="152682"/>
    <lineage>
        <taxon>Bacteria</taxon>
        <taxon>Pseudomonadati</taxon>
        <taxon>Pseudomonadota</taxon>
        <taxon>Alphaproteobacteria</taxon>
        <taxon>Sphingomonadales</taxon>
        <taxon>Sphingomonadaceae</taxon>
        <taxon>Sphingomonas</taxon>
    </lineage>
</organism>
<accession>A0A7Y9FRN2</accession>
<gene>
    <name evidence="1" type="ORF">HD841_003782</name>
</gene>
<dbReference type="Proteomes" id="UP000517753">
    <property type="component" value="Unassembled WGS sequence"/>
</dbReference>
<protein>
    <submittedName>
        <fullName evidence="1">Uncharacterized protein</fullName>
    </submittedName>
</protein>
<keyword evidence="2" id="KW-1185">Reference proteome</keyword>